<evidence type="ECO:0000313" key="1">
    <source>
        <dbReference type="EMBL" id="QSS60720.1"/>
    </source>
</evidence>
<accession>A0A8A1M5Z8</accession>
<sequence length="129" mass="14839">MKNKDLLLGLQPHPESYEVFIMITSVCNLPRRKRGLEAPTPEEDEMTILKNLNPENEGLVNYVNSWSPSKVPTRYPDTSRLHTSFRRYRFWEKLFFVAGPADKIPFPQDANVNAQETLGVEGTLYTLDP</sequence>
<evidence type="ECO:0000313" key="2">
    <source>
        <dbReference type="Proteomes" id="UP000663671"/>
    </source>
</evidence>
<dbReference type="OrthoDB" id="10510878at2759"/>
<proteinExistence type="predicted"/>
<protein>
    <submittedName>
        <fullName evidence="1">Uncharacterized protein</fullName>
    </submittedName>
</protein>
<organism evidence="1 2">
    <name type="scientific">Ajellomyces capsulatus</name>
    <name type="common">Darling's disease fungus</name>
    <name type="synonym">Histoplasma capsulatum</name>
    <dbReference type="NCBI Taxonomy" id="5037"/>
    <lineage>
        <taxon>Eukaryota</taxon>
        <taxon>Fungi</taxon>
        <taxon>Dikarya</taxon>
        <taxon>Ascomycota</taxon>
        <taxon>Pezizomycotina</taxon>
        <taxon>Eurotiomycetes</taxon>
        <taxon>Eurotiomycetidae</taxon>
        <taxon>Onygenales</taxon>
        <taxon>Ajellomycetaceae</taxon>
        <taxon>Histoplasma</taxon>
    </lineage>
</organism>
<gene>
    <name evidence="1" type="ORF">I7I51_05521</name>
</gene>
<reference evidence="1" key="1">
    <citation type="submission" date="2021-01" db="EMBL/GenBank/DDBJ databases">
        <title>Chromosome-level genome assembly of a human fungal pathogen reveals clustering of transcriptionally co-regulated genes.</title>
        <authorList>
            <person name="Voorhies M."/>
            <person name="Cohen S."/>
            <person name="Shea T.P."/>
            <person name="Petrus S."/>
            <person name="Munoz J.F."/>
            <person name="Poplawski S."/>
            <person name="Goldman W.E."/>
            <person name="Michael T."/>
            <person name="Cuomo C.A."/>
            <person name="Sil A."/>
            <person name="Beyhan S."/>
        </authorList>
    </citation>
    <scope>NUCLEOTIDE SEQUENCE</scope>
    <source>
        <strain evidence="1">WU24</strain>
    </source>
</reference>
<dbReference type="Proteomes" id="UP000663671">
    <property type="component" value="Chromosome 4"/>
</dbReference>
<dbReference type="AlphaFoldDB" id="A0A8A1M5Z8"/>
<name>A0A8A1M5Z8_AJECA</name>
<dbReference type="VEuPathDB" id="FungiDB:I7I51_05521"/>
<dbReference type="EMBL" id="CP069110">
    <property type="protein sequence ID" value="QSS60720.1"/>
    <property type="molecule type" value="Genomic_DNA"/>
</dbReference>